<dbReference type="Gene3D" id="3.90.1170.50">
    <property type="entry name" value="Aldehyde oxidase/xanthine dehydrogenase, a/b hammerhead"/>
    <property type="match status" value="1"/>
</dbReference>
<organism evidence="2 3">
    <name type="scientific">Polaromonas eurypsychrophila</name>
    <dbReference type="NCBI Taxonomy" id="1614635"/>
    <lineage>
        <taxon>Bacteria</taxon>
        <taxon>Pseudomonadati</taxon>
        <taxon>Pseudomonadota</taxon>
        <taxon>Betaproteobacteria</taxon>
        <taxon>Burkholderiales</taxon>
        <taxon>Comamonadaceae</taxon>
        <taxon>Polaromonas</taxon>
    </lineage>
</organism>
<dbReference type="EMBL" id="BMIG01000008">
    <property type="protein sequence ID" value="GGB02521.1"/>
    <property type="molecule type" value="Genomic_DNA"/>
</dbReference>
<dbReference type="SUPFAM" id="SSF56003">
    <property type="entry name" value="Molybdenum cofactor-binding domain"/>
    <property type="match status" value="2"/>
</dbReference>
<dbReference type="GO" id="GO:0016491">
    <property type="term" value="F:oxidoreductase activity"/>
    <property type="evidence" value="ECO:0007669"/>
    <property type="project" value="InterPro"/>
</dbReference>
<feature type="domain" description="Aldehyde oxidase/xanthine dehydrogenase a/b hammerhead" evidence="1">
    <location>
        <begin position="239"/>
        <end position="323"/>
    </location>
</feature>
<accession>A0A916SLP9</accession>
<dbReference type="PANTHER" id="PTHR47495:SF2">
    <property type="entry name" value="ALDEHYDE DEHYDROGENASE"/>
    <property type="match status" value="1"/>
</dbReference>
<dbReference type="InterPro" id="IPR037165">
    <property type="entry name" value="AldOxase/xan_DH_Mopterin-bd_sf"/>
</dbReference>
<dbReference type="SMART" id="SM01008">
    <property type="entry name" value="Ald_Xan_dh_C"/>
    <property type="match status" value="1"/>
</dbReference>
<gene>
    <name evidence="2" type="ORF">GCM10011496_24400</name>
</gene>
<name>A0A916SLP9_9BURK</name>
<dbReference type="PIRSF" id="PIRSF036389">
    <property type="entry name" value="IOR_B"/>
    <property type="match status" value="1"/>
</dbReference>
<dbReference type="Pfam" id="PF20256">
    <property type="entry name" value="MoCoBD_2"/>
    <property type="match status" value="2"/>
</dbReference>
<dbReference type="InterPro" id="IPR000674">
    <property type="entry name" value="Ald_Oxase/Xan_DH_a/b"/>
</dbReference>
<dbReference type="SUPFAM" id="SSF54665">
    <property type="entry name" value="CO dehydrogenase molybdoprotein N-domain-like"/>
    <property type="match status" value="1"/>
</dbReference>
<dbReference type="InterPro" id="IPR052516">
    <property type="entry name" value="N-heterocyclic_Hydroxylase"/>
</dbReference>
<sequence length="753" mass="80089">MKRRTWLFSAAGATGALIVGWGLLPPRSRTGSGRLWPPTEGEIALNGWIKVLPDGSVVLAMPRSEMGQGVHTALPMLAAEELDLPLARIRLEQAGSDTIYGNVAMLVASLPFHPLEAEQRPFKVEAGEWVVGKLARELGINATGGSSSVADAWTVVRTAAATARASLLGAASLQWRLPVAEFTVTDGVISHPSGKSAHYGELAKFAAATPPGTVRLKERKDWKLIGQSAPRRDIPAKVDGTARFGLDVRLPGMLYAAIRLCPMLGGAPGAMDISAALAKPGVERFVRLPAYAGSTAGFAVVGKSWWQAQQAAQSVAVDWQQRPAGALDSRQIEVELEAALQTDAGFVFHEQGDTEKAEAVAARRIEAVYRAPYLAHATLEPMNCTAQVREGKVFLWVPTQVPQMGAAIAARVAGVAVEDVSVTVTLLGGGFGRRLEVDYIAQAVRVAMDCGGRPVQLIWSREEDSTHDFYRPMQVASLRAAVDAQGHISSLRIRSAGDAITPRWIERGLPGLVGPVDTPDKTTAEGLFDLPYGFPSQHMSHVATRKGVPVGFWRSVGHSHNAFFSESFIDELAFATGQDPLSLRRGLLRDAPRYLAVLDLAADKAGWGRALPAGQARGIALHESFGSIVAQVAEVSLVDGQPRVHRVVCAIDCGTVVNPGIVAQQMQSSVVFALTAALYGQVDIHAGVVQQKNFPDSPMLRLAQAPLVQTWLVDSARSPGGVGEPGVPPLAPAVGNALFALTGQRLRAMPLTL</sequence>
<reference evidence="2" key="2">
    <citation type="submission" date="2020-09" db="EMBL/GenBank/DDBJ databases">
        <authorList>
            <person name="Sun Q."/>
            <person name="Zhou Y."/>
        </authorList>
    </citation>
    <scope>NUCLEOTIDE SEQUENCE</scope>
    <source>
        <strain evidence="2">CGMCC 1.15322</strain>
    </source>
</reference>
<evidence type="ECO:0000313" key="2">
    <source>
        <dbReference type="EMBL" id="GGB02521.1"/>
    </source>
</evidence>
<dbReference type="AlphaFoldDB" id="A0A916SLP9"/>
<dbReference type="Proteomes" id="UP000620596">
    <property type="component" value="Unassembled WGS sequence"/>
</dbReference>
<dbReference type="InterPro" id="IPR036856">
    <property type="entry name" value="Ald_Oxase/Xan_DH_a/b_sf"/>
</dbReference>
<dbReference type="RefSeq" id="WP_188708791.1">
    <property type="nucleotide sequence ID" value="NZ_BMIG01000008.1"/>
</dbReference>
<reference evidence="2" key="1">
    <citation type="journal article" date="2014" name="Int. J. Syst. Evol. Microbiol.">
        <title>Complete genome sequence of Corynebacterium casei LMG S-19264T (=DSM 44701T), isolated from a smear-ripened cheese.</title>
        <authorList>
            <consortium name="US DOE Joint Genome Institute (JGI-PGF)"/>
            <person name="Walter F."/>
            <person name="Albersmeier A."/>
            <person name="Kalinowski J."/>
            <person name="Ruckert C."/>
        </authorList>
    </citation>
    <scope>NUCLEOTIDE SEQUENCE</scope>
    <source>
        <strain evidence="2">CGMCC 1.15322</strain>
    </source>
</reference>
<dbReference type="InterPro" id="IPR012368">
    <property type="entry name" value="OxRdtase_Mopterin-bd_su_IorB"/>
</dbReference>
<comment type="caution">
    <text evidence="2">The sequence shown here is derived from an EMBL/GenBank/DDBJ whole genome shotgun (WGS) entry which is preliminary data.</text>
</comment>
<evidence type="ECO:0000313" key="3">
    <source>
        <dbReference type="Proteomes" id="UP000620596"/>
    </source>
</evidence>
<dbReference type="InterPro" id="IPR046867">
    <property type="entry name" value="AldOxase/xan_DH_MoCoBD2"/>
</dbReference>
<dbReference type="Gene3D" id="3.30.365.10">
    <property type="entry name" value="Aldehyde oxidase/xanthine dehydrogenase, molybdopterin binding domain"/>
    <property type="match status" value="4"/>
</dbReference>
<evidence type="ECO:0000259" key="1">
    <source>
        <dbReference type="SMART" id="SM01008"/>
    </source>
</evidence>
<dbReference type="Pfam" id="PF02738">
    <property type="entry name" value="MoCoBD_1"/>
    <property type="match status" value="1"/>
</dbReference>
<keyword evidence="3" id="KW-1185">Reference proteome</keyword>
<protein>
    <submittedName>
        <fullName evidence="2">Aldehyde dehydrogenase</fullName>
    </submittedName>
</protein>
<dbReference type="InterPro" id="IPR008274">
    <property type="entry name" value="AldOxase/xan_DH_MoCoBD1"/>
</dbReference>
<proteinExistence type="predicted"/>
<dbReference type="PANTHER" id="PTHR47495">
    <property type="entry name" value="ALDEHYDE DEHYDROGENASE"/>
    <property type="match status" value="1"/>
</dbReference>